<proteinExistence type="predicted"/>
<dbReference type="Proteomes" id="UP000019376">
    <property type="component" value="Unassembled WGS sequence"/>
</dbReference>
<reference evidence="2 3" key="1">
    <citation type="journal article" date="2013" name="PLoS ONE">
        <title>Genomic and secretomic analyses reveal unique features of the lignocellulolytic enzyme system of Penicillium decumbens.</title>
        <authorList>
            <person name="Liu G."/>
            <person name="Zhang L."/>
            <person name="Wei X."/>
            <person name="Zou G."/>
            <person name="Qin Y."/>
            <person name="Ma L."/>
            <person name="Li J."/>
            <person name="Zheng H."/>
            <person name="Wang S."/>
            <person name="Wang C."/>
            <person name="Xun L."/>
            <person name="Zhao G.-P."/>
            <person name="Zhou Z."/>
            <person name="Qu Y."/>
        </authorList>
    </citation>
    <scope>NUCLEOTIDE SEQUENCE [LARGE SCALE GENOMIC DNA]</scope>
    <source>
        <strain evidence="3">114-2 / CGMCC 5302</strain>
    </source>
</reference>
<evidence type="ECO:0000256" key="1">
    <source>
        <dbReference type="SAM" id="MobiDB-lite"/>
    </source>
</evidence>
<keyword evidence="3" id="KW-1185">Reference proteome</keyword>
<dbReference type="HOGENOM" id="CLU_316889_0_0_1"/>
<name>S8AW24_PENO1</name>
<organism evidence="2 3">
    <name type="scientific">Penicillium oxalicum (strain 114-2 / CGMCC 5302)</name>
    <name type="common">Penicillium decumbens</name>
    <dbReference type="NCBI Taxonomy" id="933388"/>
    <lineage>
        <taxon>Eukaryota</taxon>
        <taxon>Fungi</taxon>
        <taxon>Dikarya</taxon>
        <taxon>Ascomycota</taxon>
        <taxon>Pezizomycotina</taxon>
        <taxon>Eurotiomycetes</taxon>
        <taxon>Eurotiomycetidae</taxon>
        <taxon>Eurotiales</taxon>
        <taxon>Aspergillaceae</taxon>
        <taxon>Penicillium</taxon>
    </lineage>
</organism>
<accession>S8AW24</accession>
<feature type="region of interest" description="Disordered" evidence="1">
    <location>
        <begin position="410"/>
        <end position="466"/>
    </location>
</feature>
<evidence type="ECO:0000313" key="2">
    <source>
        <dbReference type="EMBL" id="EPS30448.1"/>
    </source>
</evidence>
<evidence type="ECO:0000313" key="3">
    <source>
        <dbReference type="Proteomes" id="UP000019376"/>
    </source>
</evidence>
<sequence length="920" mass="101300">MGIPYATISMGNLGFTLEPLTTFLTAIVDENQGRSLKRQQLTVLSRLRPEAPAFVPASSSVLSRAAPSVTPDVDAQLLKGPELCTSPIGGASVNSKQSSSTANNVYYSPPSVSPTLALLQHSLPFTPHLASTLISSPSHSREASFVIAVPIPSPEPPERCFLAKASIFPTPEHHLLDIPSVAATHILCSECHSSQPKMTAHEPSLSNQKEIVPPPVYACDSTRPADLHDLTFVPNVQQIPTANTMSHQSGYGYPLPSAPPSPAQHGSHPMRTTGQQAYGTQYEPDGPPQLPYRQGPQYVYLPSGPLLGPSNAPHGFWMSAMEERAACEPTFQMPPPGLFPRPRLIQPHWTESAPDMHHGVPAAVQSVSPSFQSSDDDPFYCVPDSFVAPPGHEALGPTLSIPRDQVHPAQIPEQVPVSEQSGDNSALRSRPMMTPAESGRTWASTPKRLPPGLAQHWPPSQSAKMWGTGQFQSTPTKMAALNPMYHRPSGQEAFQKELQQGQMSPVSQHGVHFFEQNIDHAQQAVPIFPQQRRVVTEDMVPKKYRRDQVVLWDHTAKDASNSQSQRAGGNFKLRYEAVPYPECLSCKPASLVPSPFHPPKQHSEDFARHKRNRSSISAGHDQPLLRFESESHEKMPSKGKKKMGTVELVRLAHGESSKQPSIDQVKIGDETNADMNGHHKTTNNSSAQQLVRLFAQTFENLASYDKGYSNFQEVPLDPSVYDVLGMSDPKGDWRVQPRSISSAPRGNNTEPSSQLVLYQEKNAGLPDQLVPYRKSNTGPGHQPGPRHSWLDNPDVDPFITSFDTCPVRYPRWPGVQSPPLPRERTQNAEYLRQNPVSLLGRDSMIEVAPSTSVQLFSRSVHFADEPAIVLFTPATVASNSDPTISRIQELNAIFEEVESEFHERHMIGITRHTKHRHKRP</sequence>
<protein>
    <submittedName>
        <fullName evidence="2">Uncharacterized protein</fullName>
    </submittedName>
</protein>
<dbReference type="EMBL" id="KB644412">
    <property type="protein sequence ID" value="EPS30448.1"/>
    <property type="molecule type" value="Genomic_DNA"/>
</dbReference>
<gene>
    <name evidence="2" type="ORF">PDE_05399</name>
</gene>
<dbReference type="AlphaFoldDB" id="S8AW24"/>
<feature type="compositionally biased region" description="Polar residues" evidence="1">
    <location>
        <begin position="417"/>
        <end position="427"/>
    </location>
</feature>